<evidence type="ECO:0000259" key="4">
    <source>
        <dbReference type="PROSITE" id="PS51186"/>
    </source>
</evidence>
<organism evidence="5 6">
    <name type="scientific">Shewanella surugensis</name>
    <dbReference type="NCBI Taxonomy" id="212020"/>
    <lineage>
        <taxon>Bacteria</taxon>
        <taxon>Pseudomonadati</taxon>
        <taxon>Pseudomonadota</taxon>
        <taxon>Gammaproteobacteria</taxon>
        <taxon>Alteromonadales</taxon>
        <taxon>Shewanellaceae</taxon>
        <taxon>Shewanella</taxon>
    </lineage>
</organism>
<keyword evidence="1 5" id="KW-0808">Transferase</keyword>
<dbReference type="GO" id="GO:0016746">
    <property type="term" value="F:acyltransferase activity"/>
    <property type="evidence" value="ECO:0007669"/>
    <property type="project" value="UniProtKB-KW"/>
</dbReference>
<evidence type="ECO:0000313" key="5">
    <source>
        <dbReference type="EMBL" id="MCL1126036.1"/>
    </source>
</evidence>
<dbReference type="Pfam" id="PF13302">
    <property type="entry name" value="Acetyltransf_3"/>
    <property type="match status" value="1"/>
</dbReference>
<evidence type="ECO:0000256" key="1">
    <source>
        <dbReference type="ARBA" id="ARBA00022679"/>
    </source>
</evidence>
<evidence type="ECO:0000256" key="2">
    <source>
        <dbReference type="ARBA" id="ARBA00023315"/>
    </source>
</evidence>
<gene>
    <name evidence="5" type="ORF">L2764_16540</name>
</gene>
<comment type="caution">
    <text evidence="5">The sequence shown here is derived from an EMBL/GenBank/DDBJ whole genome shotgun (WGS) entry which is preliminary data.</text>
</comment>
<protein>
    <submittedName>
        <fullName evidence="5">GNAT family N-acetyltransferase</fullName>
        <ecNumber evidence="5">2.3.1.-</ecNumber>
    </submittedName>
</protein>
<dbReference type="InterPro" id="IPR000182">
    <property type="entry name" value="GNAT_dom"/>
</dbReference>
<dbReference type="PANTHER" id="PTHR43792">
    <property type="entry name" value="GNAT FAMILY, PUTATIVE (AFU_ORTHOLOGUE AFUA_3G00765)-RELATED-RELATED"/>
    <property type="match status" value="1"/>
</dbReference>
<dbReference type="PANTHER" id="PTHR43792:SF8">
    <property type="entry name" value="[RIBOSOMAL PROTEIN US5]-ALANINE N-ACETYLTRANSFERASE"/>
    <property type="match status" value="1"/>
</dbReference>
<dbReference type="RefSeq" id="WP_248941367.1">
    <property type="nucleotide sequence ID" value="NZ_JAKIKS010000071.1"/>
</dbReference>
<dbReference type="Proteomes" id="UP001203423">
    <property type="component" value="Unassembled WGS sequence"/>
</dbReference>
<dbReference type="InterPro" id="IPR051531">
    <property type="entry name" value="N-acetyltransferase"/>
</dbReference>
<comment type="similarity">
    <text evidence="3">Belongs to the acetyltransferase family. RimJ subfamily.</text>
</comment>
<dbReference type="EC" id="2.3.1.-" evidence="5"/>
<proteinExistence type="inferred from homology"/>
<keyword evidence="6" id="KW-1185">Reference proteome</keyword>
<dbReference type="SUPFAM" id="SSF55729">
    <property type="entry name" value="Acyl-CoA N-acyltransferases (Nat)"/>
    <property type="match status" value="1"/>
</dbReference>
<evidence type="ECO:0000256" key="3">
    <source>
        <dbReference type="ARBA" id="ARBA00038502"/>
    </source>
</evidence>
<dbReference type="Gene3D" id="3.40.630.30">
    <property type="match status" value="1"/>
</dbReference>
<dbReference type="InterPro" id="IPR016181">
    <property type="entry name" value="Acyl_CoA_acyltransferase"/>
</dbReference>
<feature type="domain" description="N-acetyltransferase" evidence="4">
    <location>
        <begin position="67"/>
        <end position="219"/>
    </location>
</feature>
<keyword evidence="2 5" id="KW-0012">Acyltransferase</keyword>
<reference evidence="5 6" key="1">
    <citation type="submission" date="2022-01" db="EMBL/GenBank/DDBJ databases">
        <title>Whole genome-based taxonomy of the Shewanellaceae.</title>
        <authorList>
            <person name="Martin-Rodriguez A.J."/>
        </authorList>
    </citation>
    <scope>NUCLEOTIDE SEQUENCE [LARGE SCALE GENOMIC DNA]</scope>
    <source>
        <strain evidence="5 6">DSM 17177</strain>
    </source>
</reference>
<name>A0ABT0LFV2_9GAMM</name>
<dbReference type="EMBL" id="JAKIKS010000071">
    <property type="protein sequence ID" value="MCL1126036.1"/>
    <property type="molecule type" value="Genomic_DNA"/>
</dbReference>
<dbReference type="PROSITE" id="PS51186">
    <property type="entry name" value="GNAT"/>
    <property type="match status" value="1"/>
</dbReference>
<sequence length="223" mass="25223">MSEGLSINQNVNTEVKSHTHVEVLPILKTARLYLTLLLPEQYALLAAYYQDNQSHLAPWEPKRSVDYFIDANIQTRLNDNLRAYFQEKAVHWVAFQHQDVSSTNRLNQGLLSLSLDAKVIGVCNFTNIIQGPFQACHLGYSLAAAYQEQGYMQEMLAASIAYAFDELKLHRIMANYLPANTKSAVLLNKLGFEKEGLARDYLHIAGKWQDHVLTSKINNKSAP</sequence>
<accession>A0ABT0LFV2</accession>
<evidence type="ECO:0000313" key="6">
    <source>
        <dbReference type="Proteomes" id="UP001203423"/>
    </source>
</evidence>